<dbReference type="GO" id="GO:0000155">
    <property type="term" value="F:phosphorelay sensor kinase activity"/>
    <property type="evidence" value="ECO:0007669"/>
    <property type="project" value="InterPro"/>
</dbReference>
<dbReference type="FunFam" id="3.30.565.10:FF:000023">
    <property type="entry name" value="PAS domain-containing sensor histidine kinase"/>
    <property type="match status" value="1"/>
</dbReference>
<evidence type="ECO:0000259" key="17">
    <source>
        <dbReference type="PROSITE" id="PS50113"/>
    </source>
</evidence>
<sequence length="820" mass="85304">MALLAAVLGASLTSLLWRPDPQAVATWWPAAGFAVALLALSRRSSWPLLLLAVGACTGVSSLVAGRAVPISLLMGAATALEALVAATVLTHLGRGAGRLRLQAPEGYAGVLAAACAAALTIGLGTALATALVGEPAWASARTVAPSHLAATLVIVPLLLMPVRLRVPAGQRVEALAQGTLFVLAVVAVFWPSWPLSLSFLPLPVLVWAALRLTPYLAALQVGALAVVATASTTLGAGPFAGRDGLLDPLQAGASVQGYLVCAALLAVPTALASAQRAELTRRLAAERELSATTLDTTSAIIVVSDAGGTILQCNATLTRLAGFTPEDVLGLRFWECPLVPPERAETVRRIFADPDGSGVPEFREADVLTASGERLRVVWSNNVVRDAAGQVVRVVCTATDVTSERSTSGLVRHLLEAPVATALVALDDLGRVVLLNHGAEALLGRSEADLVSRPVSTVVTSGHPHAFISGTPVCPGADGPAPGELGPLEPSHCPARVPETHDWTWRHADGTELVVSTTISVVTNVVGRVTGYLCVGRDVTEQRRSQEMLVAALQKERHVVDRLRRLDAAKNDFVSTVSHELRTPTTSIVGYTEMLREGAAGPVSPGQEVMLDAIARNGERLISVASDLLTLAGLESGDSASWTRVPVDLVQVVEHAREAIHPLLADRDLDVDVEVSWGEVLVSGDAAHLDRVAMNLLSNAVKFTPDGGRVRCRLHRDEGTAVLEVSDTGIGIPLDEQDELFTKFFRSSTAQERAIQGTGLGLSIIHSIVRAHGGDVGVRSAHLEGTTFTVRLPLAAAPAAVAAPVAAAPAVAPAAGLSAG</sequence>
<feature type="domain" description="PAS" evidence="16">
    <location>
        <begin position="407"/>
        <end position="464"/>
    </location>
</feature>
<dbReference type="Pfam" id="PF05231">
    <property type="entry name" value="MASE1"/>
    <property type="match status" value="1"/>
</dbReference>
<evidence type="ECO:0000256" key="13">
    <source>
        <dbReference type="ARBA" id="ARBA00023136"/>
    </source>
</evidence>
<dbReference type="Pfam" id="PF13426">
    <property type="entry name" value="PAS_9"/>
    <property type="match status" value="1"/>
</dbReference>
<keyword evidence="6" id="KW-0808">Transferase</keyword>
<dbReference type="SUPFAM" id="SSF55874">
    <property type="entry name" value="ATPase domain of HSP90 chaperone/DNA topoisomerase II/histidine kinase"/>
    <property type="match status" value="1"/>
</dbReference>
<comment type="subcellular location">
    <subcellularLocation>
        <location evidence="2">Cell membrane</location>
        <topology evidence="2">Multi-pass membrane protein</topology>
    </subcellularLocation>
</comment>
<feature type="transmembrane region" description="Helical" evidence="14">
    <location>
        <begin position="213"/>
        <end position="236"/>
    </location>
</feature>
<keyword evidence="12" id="KW-0902">Two-component regulatory system</keyword>
<feature type="domain" description="PAC" evidence="17">
    <location>
        <begin position="499"/>
        <end position="551"/>
    </location>
</feature>
<gene>
    <name evidence="18" type="ORF">SAMN04488570_1464</name>
</gene>
<keyword evidence="13 14" id="KW-0472">Membrane</keyword>
<dbReference type="InterPro" id="IPR036097">
    <property type="entry name" value="HisK_dim/P_sf"/>
</dbReference>
<dbReference type="GO" id="GO:0009927">
    <property type="term" value="F:histidine phosphotransfer kinase activity"/>
    <property type="evidence" value="ECO:0007669"/>
    <property type="project" value="TreeGrafter"/>
</dbReference>
<dbReference type="InterPro" id="IPR013656">
    <property type="entry name" value="PAS_4"/>
</dbReference>
<dbReference type="PROSITE" id="PS50109">
    <property type="entry name" value="HIS_KIN"/>
    <property type="match status" value="1"/>
</dbReference>
<dbReference type="EC" id="2.7.13.3" evidence="3"/>
<dbReference type="Pfam" id="PF08448">
    <property type="entry name" value="PAS_4"/>
    <property type="match status" value="1"/>
</dbReference>
<feature type="transmembrane region" description="Helical" evidence="14">
    <location>
        <begin position="174"/>
        <end position="193"/>
    </location>
</feature>
<evidence type="ECO:0000256" key="1">
    <source>
        <dbReference type="ARBA" id="ARBA00000085"/>
    </source>
</evidence>
<name>A0A1H1QP39_9ACTN</name>
<dbReference type="PROSITE" id="PS50112">
    <property type="entry name" value="PAS"/>
    <property type="match status" value="2"/>
</dbReference>
<dbReference type="CDD" id="cd00130">
    <property type="entry name" value="PAS"/>
    <property type="match status" value="1"/>
</dbReference>
<dbReference type="SMART" id="SM00388">
    <property type="entry name" value="HisKA"/>
    <property type="match status" value="1"/>
</dbReference>
<dbReference type="InterPro" id="IPR005467">
    <property type="entry name" value="His_kinase_dom"/>
</dbReference>
<feature type="transmembrane region" description="Helical" evidence="14">
    <location>
        <begin position="48"/>
        <end position="64"/>
    </location>
</feature>
<dbReference type="GO" id="GO:0005886">
    <property type="term" value="C:plasma membrane"/>
    <property type="evidence" value="ECO:0007669"/>
    <property type="project" value="UniProtKB-SubCell"/>
</dbReference>
<comment type="catalytic activity">
    <reaction evidence="1">
        <text>ATP + protein L-histidine = ADP + protein N-phospho-L-histidine.</text>
        <dbReference type="EC" id="2.7.13.3"/>
    </reaction>
</comment>
<dbReference type="InterPro" id="IPR007895">
    <property type="entry name" value="MASE1"/>
</dbReference>
<keyword evidence="11 14" id="KW-1133">Transmembrane helix</keyword>
<protein>
    <recommendedName>
        <fullName evidence="3">histidine kinase</fullName>
        <ecNumber evidence="3">2.7.13.3</ecNumber>
    </recommendedName>
</protein>
<feature type="transmembrane region" description="Helical" evidence="14">
    <location>
        <begin position="144"/>
        <end position="162"/>
    </location>
</feature>
<evidence type="ECO:0000313" key="18">
    <source>
        <dbReference type="EMBL" id="SDS25103.1"/>
    </source>
</evidence>
<proteinExistence type="predicted"/>
<dbReference type="InterPro" id="IPR000700">
    <property type="entry name" value="PAS-assoc_C"/>
</dbReference>
<evidence type="ECO:0000256" key="9">
    <source>
        <dbReference type="ARBA" id="ARBA00022777"/>
    </source>
</evidence>
<dbReference type="GO" id="GO:0005524">
    <property type="term" value="F:ATP binding"/>
    <property type="evidence" value="ECO:0007669"/>
    <property type="project" value="UniProtKB-KW"/>
</dbReference>
<evidence type="ECO:0000256" key="2">
    <source>
        <dbReference type="ARBA" id="ARBA00004651"/>
    </source>
</evidence>
<dbReference type="CDD" id="cd00075">
    <property type="entry name" value="HATPase"/>
    <property type="match status" value="1"/>
</dbReference>
<dbReference type="PANTHER" id="PTHR43047">
    <property type="entry name" value="TWO-COMPONENT HISTIDINE PROTEIN KINASE"/>
    <property type="match status" value="1"/>
</dbReference>
<dbReference type="Gene3D" id="1.10.287.130">
    <property type="match status" value="1"/>
</dbReference>
<evidence type="ECO:0000256" key="8">
    <source>
        <dbReference type="ARBA" id="ARBA00022741"/>
    </source>
</evidence>
<dbReference type="AlphaFoldDB" id="A0A1H1QP39"/>
<evidence type="ECO:0000256" key="3">
    <source>
        <dbReference type="ARBA" id="ARBA00012438"/>
    </source>
</evidence>
<dbReference type="SMART" id="SM00387">
    <property type="entry name" value="HATPase_c"/>
    <property type="match status" value="1"/>
</dbReference>
<dbReference type="STRING" id="642780.SAMN04488570_1464"/>
<evidence type="ECO:0000256" key="5">
    <source>
        <dbReference type="ARBA" id="ARBA00022553"/>
    </source>
</evidence>
<evidence type="ECO:0000256" key="4">
    <source>
        <dbReference type="ARBA" id="ARBA00022475"/>
    </source>
</evidence>
<dbReference type="EMBL" id="LT629757">
    <property type="protein sequence ID" value="SDS25103.1"/>
    <property type="molecule type" value="Genomic_DNA"/>
</dbReference>
<evidence type="ECO:0000256" key="12">
    <source>
        <dbReference type="ARBA" id="ARBA00023012"/>
    </source>
</evidence>
<keyword evidence="10" id="KW-0067">ATP-binding</keyword>
<keyword evidence="5" id="KW-0597">Phosphoprotein</keyword>
<keyword evidence="19" id="KW-1185">Reference proteome</keyword>
<dbReference type="PRINTS" id="PR00344">
    <property type="entry name" value="BCTRLSENSOR"/>
</dbReference>
<dbReference type="SMART" id="SM00091">
    <property type="entry name" value="PAS"/>
    <property type="match status" value="2"/>
</dbReference>
<dbReference type="InterPro" id="IPR003661">
    <property type="entry name" value="HisK_dim/P_dom"/>
</dbReference>
<dbReference type="SMART" id="SM00086">
    <property type="entry name" value="PAC"/>
    <property type="match status" value="2"/>
</dbReference>
<dbReference type="InterPro" id="IPR004358">
    <property type="entry name" value="Sig_transdc_His_kin-like_C"/>
</dbReference>
<keyword evidence="9" id="KW-0418">Kinase</keyword>
<feature type="transmembrane region" description="Helical" evidence="14">
    <location>
        <begin position="257"/>
        <end position="274"/>
    </location>
</feature>
<keyword evidence="7 14" id="KW-0812">Transmembrane</keyword>
<dbReference type="InterPro" id="IPR036890">
    <property type="entry name" value="HATPase_C_sf"/>
</dbReference>
<dbReference type="Gene3D" id="3.30.450.20">
    <property type="entry name" value="PAS domain"/>
    <property type="match status" value="2"/>
</dbReference>
<organism evidence="18 19">
    <name type="scientific">Nocardioides scoriae</name>
    <dbReference type="NCBI Taxonomy" id="642780"/>
    <lineage>
        <taxon>Bacteria</taxon>
        <taxon>Bacillati</taxon>
        <taxon>Actinomycetota</taxon>
        <taxon>Actinomycetes</taxon>
        <taxon>Propionibacteriales</taxon>
        <taxon>Nocardioidaceae</taxon>
        <taxon>Nocardioides</taxon>
    </lineage>
</organism>
<feature type="transmembrane region" description="Helical" evidence="14">
    <location>
        <begin position="25"/>
        <end position="41"/>
    </location>
</feature>
<evidence type="ECO:0000313" key="19">
    <source>
        <dbReference type="Proteomes" id="UP000198859"/>
    </source>
</evidence>
<evidence type="ECO:0000256" key="6">
    <source>
        <dbReference type="ARBA" id="ARBA00022679"/>
    </source>
</evidence>
<dbReference type="NCBIfam" id="TIGR00229">
    <property type="entry name" value="sensory_box"/>
    <property type="match status" value="1"/>
</dbReference>
<dbReference type="Pfam" id="PF00512">
    <property type="entry name" value="HisKA"/>
    <property type="match status" value="1"/>
</dbReference>
<dbReference type="PROSITE" id="PS50113">
    <property type="entry name" value="PAC"/>
    <property type="match status" value="2"/>
</dbReference>
<evidence type="ECO:0000256" key="14">
    <source>
        <dbReference type="SAM" id="Phobius"/>
    </source>
</evidence>
<feature type="domain" description="PAC" evidence="17">
    <location>
        <begin position="361"/>
        <end position="413"/>
    </location>
</feature>
<dbReference type="CDD" id="cd00082">
    <property type="entry name" value="HisKA"/>
    <property type="match status" value="1"/>
</dbReference>
<feature type="domain" description="PAS" evidence="16">
    <location>
        <begin position="286"/>
        <end position="351"/>
    </location>
</feature>
<keyword evidence="4" id="KW-1003">Cell membrane</keyword>
<dbReference type="InterPro" id="IPR003594">
    <property type="entry name" value="HATPase_dom"/>
</dbReference>
<feature type="transmembrane region" description="Helical" evidence="14">
    <location>
        <begin position="110"/>
        <end position="132"/>
    </location>
</feature>
<evidence type="ECO:0000256" key="11">
    <source>
        <dbReference type="ARBA" id="ARBA00022989"/>
    </source>
</evidence>
<evidence type="ECO:0000256" key="7">
    <source>
        <dbReference type="ARBA" id="ARBA00022692"/>
    </source>
</evidence>
<dbReference type="InterPro" id="IPR000014">
    <property type="entry name" value="PAS"/>
</dbReference>
<reference evidence="19" key="1">
    <citation type="submission" date="2016-10" db="EMBL/GenBank/DDBJ databases">
        <authorList>
            <person name="Varghese N."/>
            <person name="Submissions S."/>
        </authorList>
    </citation>
    <scope>NUCLEOTIDE SEQUENCE [LARGE SCALE GENOMIC DNA]</scope>
    <source>
        <strain evidence="19">DSM 22127</strain>
    </source>
</reference>
<dbReference type="SUPFAM" id="SSF55785">
    <property type="entry name" value="PYP-like sensor domain (PAS domain)"/>
    <property type="match status" value="2"/>
</dbReference>
<evidence type="ECO:0000259" key="15">
    <source>
        <dbReference type="PROSITE" id="PS50109"/>
    </source>
</evidence>
<evidence type="ECO:0000259" key="16">
    <source>
        <dbReference type="PROSITE" id="PS50112"/>
    </source>
</evidence>
<dbReference type="InterPro" id="IPR001610">
    <property type="entry name" value="PAC"/>
</dbReference>
<dbReference type="Pfam" id="PF02518">
    <property type="entry name" value="HATPase_c"/>
    <property type="match status" value="1"/>
</dbReference>
<keyword evidence="8" id="KW-0547">Nucleotide-binding</keyword>
<dbReference type="InterPro" id="IPR035965">
    <property type="entry name" value="PAS-like_dom_sf"/>
</dbReference>
<dbReference type="Proteomes" id="UP000198859">
    <property type="component" value="Chromosome I"/>
</dbReference>
<accession>A0A1H1QP39</accession>
<dbReference type="PANTHER" id="PTHR43047:SF72">
    <property type="entry name" value="OSMOSENSING HISTIDINE PROTEIN KINASE SLN1"/>
    <property type="match status" value="1"/>
</dbReference>
<dbReference type="Gene3D" id="3.30.565.10">
    <property type="entry name" value="Histidine kinase-like ATPase, C-terminal domain"/>
    <property type="match status" value="1"/>
</dbReference>
<evidence type="ECO:0000256" key="10">
    <source>
        <dbReference type="ARBA" id="ARBA00022840"/>
    </source>
</evidence>
<feature type="transmembrane region" description="Helical" evidence="14">
    <location>
        <begin position="70"/>
        <end position="89"/>
    </location>
</feature>
<feature type="domain" description="Histidine kinase" evidence="15">
    <location>
        <begin position="576"/>
        <end position="796"/>
    </location>
</feature>
<dbReference type="SUPFAM" id="SSF47384">
    <property type="entry name" value="Homodimeric domain of signal transducing histidine kinase"/>
    <property type="match status" value="1"/>
</dbReference>